<feature type="binding site" evidence="8">
    <location>
        <begin position="98"/>
        <end position="99"/>
    </location>
    <ligand>
        <name>substrate</name>
    </ligand>
</feature>
<comment type="function">
    <text evidence="2 8">Catalyzes a trans-dehydration via an enolate intermediate.</text>
</comment>
<evidence type="ECO:0000256" key="2">
    <source>
        <dbReference type="ARBA" id="ARBA00003924"/>
    </source>
</evidence>
<evidence type="ECO:0000256" key="7">
    <source>
        <dbReference type="ARBA" id="ARBA00023239"/>
    </source>
</evidence>
<evidence type="ECO:0000256" key="1">
    <source>
        <dbReference type="ARBA" id="ARBA00001864"/>
    </source>
</evidence>
<comment type="caution">
    <text evidence="9">The sequence shown here is derived from an EMBL/GenBank/DDBJ whole genome shotgun (WGS) entry which is preliminary data.</text>
</comment>
<dbReference type="InterPro" id="IPR036441">
    <property type="entry name" value="DHquinase_II_sf"/>
</dbReference>
<dbReference type="PANTHER" id="PTHR21272:SF3">
    <property type="entry name" value="CATABOLIC 3-DEHYDROQUINASE"/>
    <property type="match status" value="1"/>
</dbReference>
<comment type="subunit">
    <text evidence="5 8">Homododecamer.</text>
</comment>
<evidence type="ECO:0000313" key="10">
    <source>
        <dbReference type="Proteomes" id="UP000605990"/>
    </source>
</evidence>
<dbReference type="Proteomes" id="UP000605990">
    <property type="component" value="Unassembled WGS sequence"/>
</dbReference>
<dbReference type="EC" id="4.2.1.10" evidence="6 8"/>
<name>A0ABR7IXR6_9FLAO</name>
<gene>
    <name evidence="8 9" type="primary">aroQ</name>
    <name evidence="9" type="ORF">H8R27_06665</name>
</gene>
<keyword evidence="8" id="KW-0028">Amino-acid biosynthesis</keyword>
<dbReference type="RefSeq" id="WP_166127088.1">
    <property type="nucleotide sequence ID" value="NZ_JAANOQ010000004.1"/>
</dbReference>
<keyword evidence="7 8" id="KW-0456">Lyase</keyword>
<evidence type="ECO:0000256" key="8">
    <source>
        <dbReference type="HAMAP-Rule" id="MF_00169"/>
    </source>
</evidence>
<reference evidence="9 10" key="1">
    <citation type="submission" date="2020-08" db="EMBL/GenBank/DDBJ databases">
        <title>Description of novel Flavobacterium F-408 isolate.</title>
        <authorList>
            <person name="Saticioglu I.B."/>
            <person name="Duman M."/>
            <person name="Altun S."/>
        </authorList>
    </citation>
    <scope>NUCLEOTIDE SEQUENCE [LARGE SCALE GENOMIC DNA]</scope>
    <source>
        <strain evidence="9 10">F-408</strain>
    </source>
</reference>
<accession>A0ABR7IXR6</accession>
<keyword evidence="10" id="KW-1185">Reference proteome</keyword>
<feature type="active site" description="Proton donor" evidence="8">
    <location>
        <position position="97"/>
    </location>
</feature>
<dbReference type="PANTHER" id="PTHR21272">
    <property type="entry name" value="CATABOLIC 3-DEHYDROQUINASE"/>
    <property type="match status" value="1"/>
</dbReference>
<keyword evidence="8" id="KW-0057">Aromatic amino acid biosynthesis</keyword>
<dbReference type="Pfam" id="PF01220">
    <property type="entry name" value="DHquinase_II"/>
    <property type="match status" value="1"/>
</dbReference>
<dbReference type="EMBL" id="JACRUN010000003">
    <property type="protein sequence ID" value="MBC5834565.1"/>
    <property type="molecule type" value="Genomic_DNA"/>
</dbReference>
<dbReference type="InterPro" id="IPR018509">
    <property type="entry name" value="DHquinase_II_CS"/>
</dbReference>
<evidence type="ECO:0000256" key="5">
    <source>
        <dbReference type="ARBA" id="ARBA00011193"/>
    </source>
</evidence>
<dbReference type="NCBIfam" id="NF003806">
    <property type="entry name" value="PRK05395.1-3"/>
    <property type="match status" value="1"/>
</dbReference>
<organism evidence="9 10">
    <name type="scientific">Flavobacterium bernardetii</name>
    <dbReference type="NCBI Taxonomy" id="2813823"/>
    <lineage>
        <taxon>Bacteria</taxon>
        <taxon>Pseudomonadati</taxon>
        <taxon>Bacteroidota</taxon>
        <taxon>Flavobacteriia</taxon>
        <taxon>Flavobacteriales</taxon>
        <taxon>Flavobacteriaceae</taxon>
        <taxon>Flavobacterium</taxon>
    </lineage>
</organism>
<comment type="pathway">
    <text evidence="3 8">Metabolic intermediate biosynthesis; chorismate biosynthesis; chorismate from D-erythrose 4-phosphate and phosphoenolpyruvate: step 3/7.</text>
</comment>
<feature type="binding site" evidence="8">
    <location>
        <position position="84"/>
    </location>
    <ligand>
        <name>substrate</name>
    </ligand>
</feature>
<evidence type="ECO:0000256" key="3">
    <source>
        <dbReference type="ARBA" id="ARBA00004902"/>
    </source>
</evidence>
<comment type="similarity">
    <text evidence="4 8">Belongs to the type-II 3-dehydroquinase family.</text>
</comment>
<dbReference type="NCBIfam" id="TIGR01088">
    <property type="entry name" value="aroQ"/>
    <property type="match status" value="1"/>
</dbReference>
<dbReference type="NCBIfam" id="NF003805">
    <property type="entry name" value="PRK05395.1-2"/>
    <property type="match status" value="1"/>
</dbReference>
<dbReference type="SUPFAM" id="SSF52304">
    <property type="entry name" value="Type II 3-dehydroquinate dehydratase"/>
    <property type="match status" value="1"/>
</dbReference>
<evidence type="ECO:0000313" key="9">
    <source>
        <dbReference type="EMBL" id="MBC5834565.1"/>
    </source>
</evidence>
<feature type="binding site" evidence="8">
    <location>
        <position position="71"/>
    </location>
    <ligand>
        <name>substrate</name>
    </ligand>
</feature>
<feature type="site" description="Transition state stabilizer" evidence="8">
    <location>
        <position position="17"/>
    </location>
</feature>
<sequence>MQILILNGPNLNLLGQRETSIYGNQDFNSFFSELKSQFPEIQLDYFQSNVEGEIINKLQEVGFSYDGIILNAGAYTHTSVAIADCIKAITSPVIEVHISNTFSRETFRHQSYISPNAKGVIIGFGLKSYTLALQSFL</sequence>
<dbReference type="CDD" id="cd00466">
    <property type="entry name" value="DHQase_II"/>
    <property type="match status" value="1"/>
</dbReference>
<evidence type="ECO:0000256" key="4">
    <source>
        <dbReference type="ARBA" id="ARBA00011037"/>
    </source>
</evidence>
<dbReference type="PROSITE" id="PS01029">
    <property type="entry name" value="DEHYDROQUINASE_II"/>
    <property type="match status" value="1"/>
</dbReference>
<dbReference type="Gene3D" id="3.40.50.9100">
    <property type="entry name" value="Dehydroquinase, class II"/>
    <property type="match status" value="1"/>
</dbReference>
<comment type="catalytic activity">
    <reaction evidence="1 8">
        <text>3-dehydroquinate = 3-dehydroshikimate + H2O</text>
        <dbReference type="Rhea" id="RHEA:21096"/>
        <dbReference type="ChEBI" id="CHEBI:15377"/>
        <dbReference type="ChEBI" id="CHEBI:16630"/>
        <dbReference type="ChEBI" id="CHEBI:32364"/>
        <dbReference type="EC" id="4.2.1.10"/>
    </reaction>
</comment>
<proteinExistence type="inferred from homology"/>
<dbReference type="GO" id="GO:0003855">
    <property type="term" value="F:3-dehydroquinate dehydratase activity"/>
    <property type="evidence" value="ECO:0007669"/>
    <property type="project" value="UniProtKB-EC"/>
</dbReference>
<feature type="active site" description="Proton acceptor" evidence="8">
    <location>
        <position position="22"/>
    </location>
</feature>
<protein>
    <recommendedName>
        <fullName evidence="6 8">3-dehydroquinate dehydratase</fullName>
        <shortName evidence="8">3-dehydroquinase</shortName>
        <ecNumber evidence="6 8">4.2.1.10</ecNumber>
    </recommendedName>
    <alternativeName>
        <fullName evidence="8">Type II DHQase</fullName>
    </alternativeName>
</protein>
<dbReference type="HAMAP" id="MF_00169">
    <property type="entry name" value="AroQ"/>
    <property type="match status" value="1"/>
</dbReference>
<evidence type="ECO:0000256" key="6">
    <source>
        <dbReference type="ARBA" id="ARBA00012060"/>
    </source>
</evidence>
<dbReference type="PIRSF" id="PIRSF001399">
    <property type="entry name" value="DHquinase_II"/>
    <property type="match status" value="1"/>
</dbReference>
<feature type="binding site" evidence="8">
    <location>
        <position position="108"/>
    </location>
    <ligand>
        <name>substrate</name>
    </ligand>
</feature>
<feature type="binding site" evidence="8">
    <location>
        <position position="77"/>
    </location>
    <ligand>
        <name>substrate</name>
    </ligand>
</feature>
<dbReference type="InterPro" id="IPR001874">
    <property type="entry name" value="DHquinase_II"/>
</dbReference>
<dbReference type="NCBIfam" id="NF003807">
    <property type="entry name" value="PRK05395.1-4"/>
    <property type="match status" value="1"/>
</dbReference>